<proteinExistence type="predicted"/>
<feature type="transmembrane region" description="Helical" evidence="1">
    <location>
        <begin position="187"/>
        <end position="220"/>
    </location>
</feature>
<keyword evidence="1" id="KW-0812">Transmembrane</keyword>
<accession>A0A429GK96</accession>
<dbReference type="Pfam" id="PF06157">
    <property type="entry name" value="DUF973"/>
    <property type="match status" value="1"/>
</dbReference>
<feature type="transmembrane region" description="Helical" evidence="1">
    <location>
        <begin position="15"/>
        <end position="36"/>
    </location>
</feature>
<organism evidence="2 3">
    <name type="scientific">Candidatus Methanodesulfokora washburnensis</name>
    <dbReference type="NCBI Taxonomy" id="2478471"/>
    <lineage>
        <taxon>Archaea</taxon>
        <taxon>Thermoproteota</taxon>
        <taxon>Candidatus Korarchaeia</taxon>
        <taxon>Candidatus Korarchaeia incertae sedis</taxon>
        <taxon>Candidatus Methanodesulfokora</taxon>
    </lineage>
</organism>
<sequence>LDELTEGIERLKNGALISVLSIVFGMAAFLLLLAVLPHMSFLNISLYSNITTMNRTIISIFERKLVGALPYIAVSGLMLILSAILAIASFVLFFMATGNLKKYSEKFGIGRIGLIIVLLSLLLVLVAVPSAFLTTGIKHLPSFPVLMLMTIALVFLSILLSAVGQILFSIMLIRLSEEKDVDEGFRIAGILLAVSAILIFIPFISIAGLVLDLVALILIYTSAKNSLNKLKSGIIVP</sequence>
<evidence type="ECO:0000313" key="3">
    <source>
        <dbReference type="Proteomes" id="UP000277582"/>
    </source>
</evidence>
<dbReference type="EMBL" id="RCOS01000098">
    <property type="protein sequence ID" value="RSN74260.1"/>
    <property type="molecule type" value="Genomic_DNA"/>
</dbReference>
<dbReference type="RefSeq" id="WP_125671561.1">
    <property type="nucleotide sequence ID" value="NZ_RCOS01000098.1"/>
</dbReference>
<feature type="non-terminal residue" evidence="2">
    <location>
        <position position="1"/>
    </location>
</feature>
<dbReference type="InterPro" id="IPR009321">
    <property type="entry name" value="DUF973"/>
</dbReference>
<gene>
    <name evidence="2" type="ORF">D6D85_08455</name>
</gene>
<feature type="transmembrane region" description="Helical" evidence="1">
    <location>
        <begin position="145"/>
        <end position="175"/>
    </location>
</feature>
<evidence type="ECO:0000256" key="1">
    <source>
        <dbReference type="SAM" id="Phobius"/>
    </source>
</evidence>
<protein>
    <submittedName>
        <fullName evidence="2">DUF973 family protein</fullName>
    </submittedName>
</protein>
<comment type="caution">
    <text evidence="2">The sequence shown here is derived from an EMBL/GenBank/DDBJ whole genome shotgun (WGS) entry which is preliminary data.</text>
</comment>
<dbReference type="AlphaFoldDB" id="A0A429GK96"/>
<keyword evidence="1" id="KW-1133">Transmembrane helix</keyword>
<keyword evidence="1" id="KW-0472">Membrane</keyword>
<feature type="transmembrane region" description="Helical" evidence="1">
    <location>
        <begin position="71"/>
        <end position="96"/>
    </location>
</feature>
<keyword evidence="3" id="KW-1185">Reference proteome</keyword>
<dbReference type="Proteomes" id="UP000277582">
    <property type="component" value="Unassembled WGS sequence"/>
</dbReference>
<feature type="transmembrane region" description="Helical" evidence="1">
    <location>
        <begin position="108"/>
        <end position="133"/>
    </location>
</feature>
<evidence type="ECO:0000313" key="2">
    <source>
        <dbReference type="EMBL" id="RSN74260.1"/>
    </source>
</evidence>
<name>A0A429GK96_9CREN</name>
<reference evidence="2 3" key="1">
    <citation type="submission" date="2018-10" db="EMBL/GenBank/DDBJ databases">
        <title>Co-occurring genomic capacity for anaerobic methane metabolism and dissimilatory sulfite reduction discovered in the Korarchaeota.</title>
        <authorList>
            <person name="Mckay L.J."/>
            <person name="Dlakic M."/>
            <person name="Fields M.W."/>
            <person name="Delmont T.O."/>
            <person name="Eren A.M."/>
            <person name="Jay Z.J."/>
            <person name="Klingelsmith K.B."/>
            <person name="Rusch D.B."/>
            <person name="Inskeep W.P."/>
        </authorList>
    </citation>
    <scope>NUCLEOTIDE SEQUENCE [LARGE SCALE GENOMIC DNA]</scope>
    <source>
        <strain evidence="2 3">MDKW</strain>
    </source>
</reference>